<proteinExistence type="predicted"/>
<dbReference type="OrthoDB" id="3331900at2759"/>
<protein>
    <submittedName>
        <fullName evidence="2">1,3-beta-glucan synthase</fullName>
    </submittedName>
</protein>
<keyword evidence="3" id="KW-1185">Reference proteome</keyword>
<evidence type="ECO:0000256" key="1">
    <source>
        <dbReference type="SAM" id="MobiDB-lite"/>
    </source>
</evidence>
<accession>A0A5N5Q7J4</accession>
<feature type="compositionally biased region" description="Low complexity" evidence="1">
    <location>
        <begin position="341"/>
        <end position="354"/>
    </location>
</feature>
<organism evidence="2 3">
    <name type="scientific">Ceratobasidium theobromae</name>
    <dbReference type="NCBI Taxonomy" id="1582974"/>
    <lineage>
        <taxon>Eukaryota</taxon>
        <taxon>Fungi</taxon>
        <taxon>Dikarya</taxon>
        <taxon>Basidiomycota</taxon>
        <taxon>Agaricomycotina</taxon>
        <taxon>Agaricomycetes</taxon>
        <taxon>Cantharellales</taxon>
        <taxon>Ceratobasidiaceae</taxon>
        <taxon>Ceratobasidium</taxon>
    </lineage>
</organism>
<feature type="region of interest" description="Disordered" evidence="1">
    <location>
        <begin position="289"/>
        <end position="436"/>
    </location>
</feature>
<reference evidence="2 3" key="1">
    <citation type="journal article" date="2019" name="Fungal Biol. Biotechnol.">
        <title>Draft genome sequence of fastidious pathogen Ceratobasidium theobromae, which causes vascular-streak dieback in Theobroma cacao.</title>
        <authorList>
            <person name="Ali S.S."/>
            <person name="Asman A."/>
            <person name="Shao J."/>
            <person name="Firmansyah A.P."/>
            <person name="Susilo A.W."/>
            <person name="Rosmana A."/>
            <person name="McMahon P."/>
            <person name="Junaid M."/>
            <person name="Guest D."/>
            <person name="Kheng T.Y."/>
            <person name="Meinhardt L.W."/>
            <person name="Bailey B.A."/>
        </authorList>
    </citation>
    <scope>NUCLEOTIDE SEQUENCE [LARGE SCALE GENOMIC DNA]</scope>
    <source>
        <strain evidence="2 3">CT2</strain>
    </source>
</reference>
<feature type="compositionally biased region" description="Polar residues" evidence="1">
    <location>
        <begin position="425"/>
        <end position="436"/>
    </location>
</feature>
<evidence type="ECO:0000313" key="3">
    <source>
        <dbReference type="Proteomes" id="UP000383932"/>
    </source>
</evidence>
<evidence type="ECO:0000313" key="2">
    <source>
        <dbReference type="EMBL" id="KAB5587649.1"/>
    </source>
</evidence>
<feature type="compositionally biased region" description="Polar residues" evidence="1">
    <location>
        <begin position="291"/>
        <end position="320"/>
    </location>
</feature>
<dbReference type="EMBL" id="SSOP01000897">
    <property type="protein sequence ID" value="KAB5587649.1"/>
    <property type="molecule type" value="Genomic_DNA"/>
</dbReference>
<dbReference type="AlphaFoldDB" id="A0A5N5Q7J4"/>
<name>A0A5N5Q7J4_9AGAM</name>
<sequence>MAETLHEISIQRQVLRQAIIDFGESIVSPSNAFAAEIALTGMANHVATLKDAFIFRVALILERAGAQKDAMEDGYADAMRMAHEDGLFDSDLLNLQLETREIYADIISTYAKGVQGQVPTEKKIIWIGQLGESTEELCEIYEHMTRFNPIFGYGRNAAESRANAMHGLSLIAHRRGEFVHQGKPLRKRSFHPVIKSLHDGPNHKDLLTGRLRVLSEPHMLAKDAPYDCFDDDLNDDSYILCSYKDPLSTGEFKAIPLHGTTEHDRKYAADALEHCEELWQKEQEEDLEWSVKQSLSSQPPTPITQDPNVSTSTPQPSASQAHRDLESSTKWSQSQPGGVPTSSLSLGDTTTTSVLDRRTPSPPDQHSDEEEIDIPPSRNPSNVSSSARGPKLGKRKRNEKGSNEIIISGKDAPEGMISPPHKTRVPSTSNRKGGNTNDLARWIVSRRGDLVDADTFDLACRQSVGRDLGLKELARWIVGGRGELVDANICDPACRQSVEWGPGLRELAHRIAGRQGRDIWHLQLARRIVSRRGGRIDADTFDLACRQSVGRDLGLKELARWIVGGRGELVDANICDLACRQSVERGPGLRELAHRIAGRRGRDIWHLQLARRIVSRRGGRIDADTFDLACRQSVGRDLGLKELACWIVGGRGELVDANICDLACRQSVERGPGLRELAHRIVGRRGR</sequence>
<gene>
    <name evidence="2" type="ORF">CTheo_8912</name>
</gene>
<comment type="caution">
    <text evidence="2">The sequence shown here is derived from an EMBL/GenBank/DDBJ whole genome shotgun (WGS) entry which is preliminary data.</text>
</comment>
<feature type="compositionally biased region" description="Low complexity" evidence="1">
    <location>
        <begin position="375"/>
        <end position="386"/>
    </location>
</feature>
<dbReference type="Proteomes" id="UP000383932">
    <property type="component" value="Unassembled WGS sequence"/>
</dbReference>